<feature type="coiled-coil region" evidence="1">
    <location>
        <begin position="21"/>
        <end position="48"/>
    </location>
</feature>
<accession>A0A510XZZ2</accession>
<dbReference type="InterPro" id="IPR022488">
    <property type="entry name" value="PPK2-related"/>
</dbReference>
<dbReference type="SUPFAM" id="SSF52540">
    <property type="entry name" value="P-loop containing nucleoside triphosphate hydrolases"/>
    <property type="match status" value="1"/>
</dbReference>
<reference evidence="3 4" key="1">
    <citation type="submission" date="2019-07" db="EMBL/GenBank/DDBJ databases">
        <title>Whole genome shotgun sequence of Pseudoalteromonas espejiana NBRC 102222.</title>
        <authorList>
            <person name="Hosoyama A."/>
            <person name="Uohara A."/>
            <person name="Ohji S."/>
            <person name="Ichikawa N."/>
        </authorList>
    </citation>
    <scope>NUCLEOTIDE SEQUENCE [LARGE SCALE GENOMIC DNA]</scope>
    <source>
        <strain evidence="3 4">NBRC 102222</strain>
    </source>
</reference>
<organism evidence="3 4">
    <name type="scientific">Pseudoalteromonas espejiana</name>
    <dbReference type="NCBI Taxonomy" id="28107"/>
    <lineage>
        <taxon>Bacteria</taxon>
        <taxon>Pseudomonadati</taxon>
        <taxon>Pseudomonadota</taxon>
        <taxon>Gammaproteobacteria</taxon>
        <taxon>Alteromonadales</taxon>
        <taxon>Pseudoalteromonadaceae</taxon>
        <taxon>Pseudoalteromonas</taxon>
    </lineage>
</organism>
<feature type="domain" description="Polyphosphate kinase-2-related" evidence="2">
    <location>
        <begin position="27"/>
        <end position="109"/>
    </location>
</feature>
<evidence type="ECO:0000259" key="2">
    <source>
        <dbReference type="Pfam" id="PF03976"/>
    </source>
</evidence>
<dbReference type="PANTHER" id="PTHR34383">
    <property type="entry name" value="POLYPHOSPHATE:AMP PHOSPHOTRANSFERASE-RELATED"/>
    <property type="match status" value="1"/>
</dbReference>
<dbReference type="RefSeq" id="WP_089347314.1">
    <property type="nucleotide sequence ID" value="NZ_BJUM01000044.1"/>
</dbReference>
<dbReference type="EMBL" id="BJUM01000044">
    <property type="protein sequence ID" value="GEK56588.1"/>
    <property type="molecule type" value="Genomic_DNA"/>
</dbReference>
<keyword evidence="1" id="KW-0175">Coiled coil</keyword>
<dbReference type="Gene3D" id="3.40.50.300">
    <property type="entry name" value="P-loop containing nucleotide triphosphate hydrolases"/>
    <property type="match status" value="1"/>
</dbReference>
<evidence type="ECO:0000313" key="4">
    <source>
        <dbReference type="Proteomes" id="UP000321419"/>
    </source>
</evidence>
<dbReference type="Proteomes" id="UP000321419">
    <property type="component" value="Unassembled WGS sequence"/>
</dbReference>
<keyword evidence="4" id="KW-1185">Reference proteome</keyword>
<comment type="caution">
    <text evidence="3">The sequence shown here is derived from an EMBL/GenBank/DDBJ whole genome shotgun (WGS) entry which is preliminary data.</text>
</comment>
<protein>
    <recommendedName>
        <fullName evidence="2">Polyphosphate kinase-2-related domain-containing protein</fullName>
    </recommendedName>
</protein>
<gene>
    <name evidence="3" type="ORF">PES01_34330</name>
</gene>
<dbReference type="InterPro" id="IPR027417">
    <property type="entry name" value="P-loop_NTPase"/>
</dbReference>
<sequence length="116" mass="13524">MFKPSKITLSTSCPCLAEVDLSQTISNRKEYKQQLKQLQKRMLHIQQAYFRQGLRAIIVIEGWDASGKGGAIRRLTEKLDPRGYRVYPITAPSSEEQSKHYLYRFQKKLIPIRLIK</sequence>
<evidence type="ECO:0000313" key="3">
    <source>
        <dbReference type="EMBL" id="GEK56588.1"/>
    </source>
</evidence>
<name>A0A510XZZ2_9GAMM</name>
<dbReference type="Pfam" id="PF03976">
    <property type="entry name" value="PPK2"/>
    <property type="match status" value="1"/>
</dbReference>
<dbReference type="AlphaFoldDB" id="A0A510XZZ2"/>
<evidence type="ECO:0000256" key="1">
    <source>
        <dbReference type="SAM" id="Coils"/>
    </source>
</evidence>
<proteinExistence type="predicted"/>
<dbReference type="PANTHER" id="PTHR34383:SF3">
    <property type="entry name" value="POLYPHOSPHATE:AMP PHOSPHOTRANSFERASE"/>
    <property type="match status" value="1"/>
</dbReference>
<dbReference type="OrthoDB" id="9775224at2"/>